<comment type="subcellular location">
    <subcellularLocation>
        <location evidence="1">Membrane</location>
        <topology evidence="1">Multi-pass membrane protein</topology>
    </subcellularLocation>
</comment>
<dbReference type="Ensembl" id="ENSACOT00000017485.1">
    <property type="protein sequence ID" value="ENSACOP00000016866.1"/>
    <property type="gene ID" value="ENSACOG00000011724.1"/>
</dbReference>
<keyword evidence="9" id="KW-1185">Reference proteome</keyword>
<dbReference type="GO" id="GO:0005886">
    <property type="term" value="C:plasma membrane"/>
    <property type="evidence" value="ECO:0007669"/>
    <property type="project" value="TreeGrafter"/>
</dbReference>
<evidence type="ECO:0000256" key="6">
    <source>
        <dbReference type="ARBA" id="ARBA00023136"/>
    </source>
</evidence>
<evidence type="ECO:0000256" key="2">
    <source>
        <dbReference type="ARBA" id="ARBA00022692"/>
    </source>
</evidence>
<evidence type="ECO:0000256" key="4">
    <source>
        <dbReference type="ARBA" id="ARBA00022989"/>
    </source>
</evidence>
<sequence>MEPAGDAERWKLRSERKAAAECVRSQPKAGGVLGGSAPCSHTHTRSTGCLEWVKRQLFRVGEDWYFLFILGVLMALISFMMDLLISRLYEAHRWLYQEIGDVLVLKYLSWTIYPIVMATFSTGFSQSITPHSGGSGIPELKTILTGVVLEDYLAIKNFGAKVVGLTCTLAAGSTVFLGKVGSCIHLSAMAAVYLGKMRTSVMKEYEVGHPLPCRTSSSRTRCWWRHKPSGWPRCSEHPLVVRTPLPHPIPPGHPQIPLLRPFRLLPLCFPGVLFSIEVMSSHFAVPAPFWGVSGGVPTFPLPISGAAIGRLLGETVALLFPQGIHSEGALHPIIPSGYALAGAAAFSGAVTHSISTALLVCEATGHLGHALPVTMAVLVANAVAQKHQPSFYEGTIIVKKLPYLPRIRSRHMA</sequence>
<evidence type="ECO:0000256" key="7">
    <source>
        <dbReference type="SAM" id="Phobius"/>
    </source>
</evidence>
<evidence type="ECO:0000256" key="3">
    <source>
        <dbReference type="ARBA" id="ARBA00022737"/>
    </source>
</evidence>
<dbReference type="Proteomes" id="UP000694522">
    <property type="component" value="Unplaced"/>
</dbReference>
<keyword evidence="6 7" id="KW-0472">Membrane</keyword>
<keyword evidence="2 7" id="KW-0812">Transmembrane</keyword>
<organism evidence="8 9">
    <name type="scientific">Amazona collaria</name>
    <name type="common">yellow-billed parrot</name>
    <dbReference type="NCBI Taxonomy" id="241587"/>
    <lineage>
        <taxon>Eukaryota</taxon>
        <taxon>Metazoa</taxon>
        <taxon>Chordata</taxon>
        <taxon>Craniata</taxon>
        <taxon>Vertebrata</taxon>
        <taxon>Euteleostomi</taxon>
        <taxon>Archelosauria</taxon>
        <taxon>Archosauria</taxon>
        <taxon>Dinosauria</taxon>
        <taxon>Saurischia</taxon>
        <taxon>Theropoda</taxon>
        <taxon>Coelurosauria</taxon>
        <taxon>Aves</taxon>
        <taxon>Neognathae</taxon>
        <taxon>Neoaves</taxon>
        <taxon>Telluraves</taxon>
        <taxon>Australaves</taxon>
        <taxon>Psittaciformes</taxon>
        <taxon>Psittacidae</taxon>
        <taxon>Amazona</taxon>
    </lineage>
</organism>
<dbReference type="PANTHER" id="PTHR45720:SF3">
    <property type="entry name" value="CHLORIDE CHANNEL PROTEIN CLC-KB"/>
    <property type="match status" value="1"/>
</dbReference>
<dbReference type="AlphaFoldDB" id="A0A8B9IZ62"/>
<dbReference type="Gene3D" id="1.10.3080.10">
    <property type="entry name" value="Clc chloride channel"/>
    <property type="match status" value="2"/>
</dbReference>
<evidence type="ECO:0000256" key="1">
    <source>
        <dbReference type="ARBA" id="ARBA00004141"/>
    </source>
</evidence>
<reference evidence="8" key="1">
    <citation type="submission" date="2025-08" db="UniProtKB">
        <authorList>
            <consortium name="Ensembl"/>
        </authorList>
    </citation>
    <scope>IDENTIFICATION</scope>
</reference>
<dbReference type="InterPro" id="IPR050970">
    <property type="entry name" value="Cl_channel_volt-gated"/>
</dbReference>
<keyword evidence="5" id="KW-0129">CBS domain</keyword>
<feature type="transmembrane region" description="Helical" evidence="7">
    <location>
        <begin position="64"/>
        <end position="85"/>
    </location>
</feature>
<dbReference type="InterPro" id="IPR014743">
    <property type="entry name" value="Cl-channel_core"/>
</dbReference>
<dbReference type="PRINTS" id="PR00762">
    <property type="entry name" value="CLCHANNEL"/>
</dbReference>
<keyword evidence="3" id="KW-0677">Repeat</keyword>
<dbReference type="PANTHER" id="PTHR45720">
    <property type="entry name" value="CHLORIDE CHANNEL PROTEIN 2"/>
    <property type="match status" value="1"/>
</dbReference>
<proteinExistence type="predicted"/>
<protein>
    <submittedName>
        <fullName evidence="8">Uncharacterized protein</fullName>
    </submittedName>
</protein>
<dbReference type="GO" id="GO:0005247">
    <property type="term" value="F:voltage-gated chloride channel activity"/>
    <property type="evidence" value="ECO:0007669"/>
    <property type="project" value="TreeGrafter"/>
</dbReference>
<evidence type="ECO:0000313" key="8">
    <source>
        <dbReference type="Ensembl" id="ENSACOP00000016866.1"/>
    </source>
</evidence>
<accession>A0A8B9IZ62</accession>
<dbReference type="InterPro" id="IPR001807">
    <property type="entry name" value="ClC"/>
</dbReference>
<name>A0A8B9IZ62_9PSIT</name>
<evidence type="ECO:0000256" key="5">
    <source>
        <dbReference type="ARBA" id="ARBA00023122"/>
    </source>
</evidence>
<reference evidence="8" key="2">
    <citation type="submission" date="2025-09" db="UniProtKB">
        <authorList>
            <consortium name="Ensembl"/>
        </authorList>
    </citation>
    <scope>IDENTIFICATION</scope>
</reference>
<dbReference type="SUPFAM" id="SSF81340">
    <property type="entry name" value="Clc chloride channel"/>
    <property type="match status" value="2"/>
</dbReference>
<dbReference type="Pfam" id="PF00654">
    <property type="entry name" value="Voltage_CLC"/>
    <property type="match status" value="2"/>
</dbReference>
<evidence type="ECO:0000313" key="9">
    <source>
        <dbReference type="Proteomes" id="UP000694522"/>
    </source>
</evidence>
<keyword evidence="4 7" id="KW-1133">Transmembrane helix</keyword>